<dbReference type="Proteomes" id="UP000541444">
    <property type="component" value="Unassembled WGS sequence"/>
</dbReference>
<evidence type="ECO:0000313" key="1">
    <source>
        <dbReference type="EMBL" id="KAF6149838.1"/>
    </source>
</evidence>
<comment type="caution">
    <text evidence="1">The sequence shown here is derived from an EMBL/GenBank/DDBJ whole genome shotgun (WGS) entry which is preliminary data.</text>
</comment>
<sequence>MQYCQTLEFSLVPQRFIYNIVEFDNSVSVSPTVIYNIVEFDNLVTVPKTFICNIAEFDNYSSVFQYYANKITKLSNSHGTHLQVINQRKITQEITIF</sequence>
<evidence type="ECO:0000313" key="2">
    <source>
        <dbReference type="Proteomes" id="UP000541444"/>
    </source>
</evidence>
<reference evidence="1 2" key="1">
    <citation type="journal article" date="2020" name="IScience">
        <title>Genome Sequencing of the Endangered Kingdonia uniflora (Circaeasteraceae, Ranunculales) Reveals Potential Mechanisms of Evolutionary Specialization.</title>
        <authorList>
            <person name="Sun Y."/>
            <person name="Deng T."/>
            <person name="Zhang A."/>
            <person name="Moore M.J."/>
            <person name="Landis J.B."/>
            <person name="Lin N."/>
            <person name="Zhang H."/>
            <person name="Zhang X."/>
            <person name="Huang J."/>
            <person name="Zhang X."/>
            <person name="Sun H."/>
            <person name="Wang H."/>
        </authorList>
    </citation>
    <scope>NUCLEOTIDE SEQUENCE [LARGE SCALE GENOMIC DNA]</scope>
    <source>
        <strain evidence="1">TB1705</strain>
        <tissue evidence="1">Leaf</tissue>
    </source>
</reference>
<name>A0A7J7M4Z0_9MAGN</name>
<dbReference type="EMBL" id="JACGCM010001781">
    <property type="protein sequence ID" value="KAF6149838.1"/>
    <property type="molecule type" value="Genomic_DNA"/>
</dbReference>
<dbReference type="AlphaFoldDB" id="A0A7J7M4Z0"/>
<accession>A0A7J7M4Z0</accession>
<gene>
    <name evidence="1" type="ORF">GIB67_010912</name>
</gene>
<keyword evidence="2" id="KW-1185">Reference proteome</keyword>
<proteinExistence type="predicted"/>
<protein>
    <submittedName>
        <fullName evidence="1">Uncharacterized protein</fullName>
    </submittedName>
</protein>
<organism evidence="1 2">
    <name type="scientific">Kingdonia uniflora</name>
    <dbReference type="NCBI Taxonomy" id="39325"/>
    <lineage>
        <taxon>Eukaryota</taxon>
        <taxon>Viridiplantae</taxon>
        <taxon>Streptophyta</taxon>
        <taxon>Embryophyta</taxon>
        <taxon>Tracheophyta</taxon>
        <taxon>Spermatophyta</taxon>
        <taxon>Magnoliopsida</taxon>
        <taxon>Ranunculales</taxon>
        <taxon>Circaeasteraceae</taxon>
        <taxon>Kingdonia</taxon>
    </lineage>
</organism>